<evidence type="ECO:0000313" key="1">
    <source>
        <dbReference type="EMBL" id="MFD1696686.1"/>
    </source>
</evidence>
<proteinExistence type="predicted"/>
<organism evidence="1 2">
    <name type="scientific">Roseibium aestuarii</name>
    <dbReference type="NCBI Taxonomy" id="2600299"/>
    <lineage>
        <taxon>Bacteria</taxon>
        <taxon>Pseudomonadati</taxon>
        <taxon>Pseudomonadota</taxon>
        <taxon>Alphaproteobacteria</taxon>
        <taxon>Hyphomicrobiales</taxon>
        <taxon>Stappiaceae</taxon>
        <taxon>Roseibium</taxon>
    </lineage>
</organism>
<accession>A0ABW4JYV1</accession>
<dbReference type="InterPro" id="IPR018680">
    <property type="entry name" value="DUF2164"/>
</dbReference>
<dbReference type="Pfam" id="PF09932">
    <property type="entry name" value="DUF2164"/>
    <property type="match status" value="1"/>
</dbReference>
<protein>
    <submittedName>
        <fullName evidence="1">DUF2164 domain-containing protein</fullName>
    </submittedName>
</protein>
<sequence length="84" mass="9529">MADDLLSPQEQDALAREIQTWVRDELETEIGNMQALMLLDRLNDTLGAAHYNRGLRDAAAAASRRNDDLVDDLHALERPWSGRR</sequence>
<evidence type="ECO:0000313" key="2">
    <source>
        <dbReference type="Proteomes" id="UP001597327"/>
    </source>
</evidence>
<gene>
    <name evidence="1" type="ORF">ACFSC7_14250</name>
</gene>
<dbReference type="RefSeq" id="WP_188318855.1">
    <property type="nucleotide sequence ID" value="NZ_JBHUFA010000004.1"/>
</dbReference>
<reference evidence="2" key="1">
    <citation type="journal article" date="2019" name="Int. J. Syst. Evol. Microbiol.">
        <title>The Global Catalogue of Microorganisms (GCM) 10K type strain sequencing project: providing services to taxonomists for standard genome sequencing and annotation.</title>
        <authorList>
            <consortium name="The Broad Institute Genomics Platform"/>
            <consortium name="The Broad Institute Genome Sequencing Center for Infectious Disease"/>
            <person name="Wu L."/>
            <person name="Ma J."/>
        </authorList>
    </citation>
    <scope>NUCLEOTIDE SEQUENCE [LARGE SCALE GENOMIC DNA]</scope>
    <source>
        <strain evidence="2">JCM 3369</strain>
    </source>
</reference>
<name>A0ABW4JYV1_9HYPH</name>
<dbReference type="Proteomes" id="UP001597327">
    <property type="component" value="Unassembled WGS sequence"/>
</dbReference>
<keyword evidence="2" id="KW-1185">Reference proteome</keyword>
<dbReference type="EMBL" id="JBHUFA010000004">
    <property type="protein sequence ID" value="MFD1696686.1"/>
    <property type="molecule type" value="Genomic_DNA"/>
</dbReference>
<comment type="caution">
    <text evidence="1">The sequence shown here is derived from an EMBL/GenBank/DDBJ whole genome shotgun (WGS) entry which is preliminary data.</text>
</comment>